<sequence>MASVGKLACQQVVLPCIANLLRFTNPVAPWWIHFTKGANSDGLDRGRGRTEEEFGWGDGEKIPSVGVKVLSSFGGLCFNQKFQGTFVVGNPLDYHRGMTSTIPLPKCRSRIEIIASWTITSGLGIGDSGLDERELDWVGQVNGNELDASEFEWPGRYNTENPVAMFEKSRVGRQRAGRQEEGMGWARRSWTAGI</sequence>
<evidence type="ECO:0000313" key="2">
    <source>
        <dbReference type="Proteomes" id="UP000308600"/>
    </source>
</evidence>
<evidence type="ECO:0000313" key="1">
    <source>
        <dbReference type="EMBL" id="TFK64683.1"/>
    </source>
</evidence>
<keyword evidence="2" id="KW-1185">Reference proteome</keyword>
<accession>A0ACD3AFK7</accession>
<reference evidence="1 2" key="1">
    <citation type="journal article" date="2019" name="Nat. Ecol. Evol.">
        <title>Megaphylogeny resolves global patterns of mushroom evolution.</title>
        <authorList>
            <person name="Varga T."/>
            <person name="Krizsan K."/>
            <person name="Foldi C."/>
            <person name="Dima B."/>
            <person name="Sanchez-Garcia M."/>
            <person name="Sanchez-Ramirez S."/>
            <person name="Szollosi G.J."/>
            <person name="Szarkandi J.G."/>
            <person name="Papp V."/>
            <person name="Albert L."/>
            <person name="Andreopoulos W."/>
            <person name="Angelini C."/>
            <person name="Antonin V."/>
            <person name="Barry K.W."/>
            <person name="Bougher N.L."/>
            <person name="Buchanan P."/>
            <person name="Buyck B."/>
            <person name="Bense V."/>
            <person name="Catcheside P."/>
            <person name="Chovatia M."/>
            <person name="Cooper J."/>
            <person name="Damon W."/>
            <person name="Desjardin D."/>
            <person name="Finy P."/>
            <person name="Geml J."/>
            <person name="Haridas S."/>
            <person name="Hughes K."/>
            <person name="Justo A."/>
            <person name="Karasinski D."/>
            <person name="Kautmanova I."/>
            <person name="Kiss B."/>
            <person name="Kocsube S."/>
            <person name="Kotiranta H."/>
            <person name="LaButti K.M."/>
            <person name="Lechner B.E."/>
            <person name="Liimatainen K."/>
            <person name="Lipzen A."/>
            <person name="Lukacs Z."/>
            <person name="Mihaltcheva S."/>
            <person name="Morgado L.N."/>
            <person name="Niskanen T."/>
            <person name="Noordeloos M.E."/>
            <person name="Ohm R.A."/>
            <person name="Ortiz-Santana B."/>
            <person name="Ovrebo C."/>
            <person name="Racz N."/>
            <person name="Riley R."/>
            <person name="Savchenko A."/>
            <person name="Shiryaev A."/>
            <person name="Soop K."/>
            <person name="Spirin V."/>
            <person name="Szebenyi C."/>
            <person name="Tomsovsky M."/>
            <person name="Tulloss R.E."/>
            <person name="Uehling J."/>
            <person name="Grigoriev I.V."/>
            <person name="Vagvolgyi C."/>
            <person name="Papp T."/>
            <person name="Martin F.M."/>
            <person name="Miettinen O."/>
            <person name="Hibbett D.S."/>
            <person name="Nagy L.G."/>
        </authorList>
    </citation>
    <scope>NUCLEOTIDE SEQUENCE [LARGE SCALE GENOMIC DNA]</scope>
    <source>
        <strain evidence="1 2">NL-1719</strain>
    </source>
</reference>
<gene>
    <name evidence="1" type="ORF">BDN72DRAFT_861194</name>
</gene>
<proteinExistence type="predicted"/>
<organism evidence="1 2">
    <name type="scientific">Pluteus cervinus</name>
    <dbReference type="NCBI Taxonomy" id="181527"/>
    <lineage>
        <taxon>Eukaryota</taxon>
        <taxon>Fungi</taxon>
        <taxon>Dikarya</taxon>
        <taxon>Basidiomycota</taxon>
        <taxon>Agaricomycotina</taxon>
        <taxon>Agaricomycetes</taxon>
        <taxon>Agaricomycetidae</taxon>
        <taxon>Agaricales</taxon>
        <taxon>Pluteineae</taxon>
        <taxon>Pluteaceae</taxon>
        <taxon>Pluteus</taxon>
    </lineage>
</organism>
<protein>
    <submittedName>
        <fullName evidence="1">Uncharacterized protein</fullName>
    </submittedName>
</protein>
<dbReference type="EMBL" id="ML208465">
    <property type="protein sequence ID" value="TFK64683.1"/>
    <property type="molecule type" value="Genomic_DNA"/>
</dbReference>
<name>A0ACD3AFK7_9AGAR</name>
<dbReference type="Proteomes" id="UP000308600">
    <property type="component" value="Unassembled WGS sequence"/>
</dbReference>